<evidence type="ECO:0000313" key="19">
    <source>
        <dbReference type="Proteomes" id="UP000887578"/>
    </source>
</evidence>
<comment type="cofactor">
    <cofactor evidence="1 17">
        <name>Mn(2+)</name>
        <dbReference type="ChEBI" id="CHEBI:29035"/>
    </cofactor>
</comment>
<dbReference type="InterPro" id="IPR035992">
    <property type="entry name" value="Ricin_B-like_lectins"/>
</dbReference>
<evidence type="ECO:0000256" key="9">
    <source>
        <dbReference type="ARBA" id="ARBA00022734"/>
    </source>
</evidence>
<evidence type="ECO:0000256" key="12">
    <source>
        <dbReference type="ARBA" id="ARBA00023034"/>
    </source>
</evidence>
<dbReference type="Pfam" id="PF00535">
    <property type="entry name" value="Glycos_transf_2"/>
    <property type="match status" value="1"/>
</dbReference>
<evidence type="ECO:0000256" key="5">
    <source>
        <dbReference type="ARBA" id="ARBA00022676"/>
    </source>
</evidence>
<evidence type="ECO:0000256" key="3">
    <source>
        <dbReference type="ARBA" id="ARBA00004922"/>
    </source>
</evidence>
<keyword evidence="16 17" id="KW-0464">Manganese</keyword>
<evidence type="ECO:0000256" key="11">
    <source>
        <dbReference type="ARBA" id="ARBA00022989"/>
    </source>
</evidence>
<dbReference type="PANTHER" id="PTHR11675:SF43">
    <property type="entry name" value="POLYPEPTIDE N-ACETYLGALACTOSAMINYLTRANSFERASE 1"/>
    <property type="match status" value="1"/>
</dbReference>
<evidence type="ECO:0000256" key="15">
    <source>
        <dbReference type="ARBA" id="ARBA00023180"/>
    </source>
</evidence>
<dbReference type="InterPro" id="IPR029044">
    <property type="entry name" value="Nucleotide-diphossugar_trans"/>
</dbReference>
<accession>A0A914QJQ0</accession>
<dbReference type="CDD" id="cd02510">
    <property type="entry name" value="pp-GalNAc-T"/>
    <property type="match status" value="1"/>
</dbReference>
<sequence>MTLTVTIWKTFPLRRPLYTHPDVEEIIISWSKIIYEPPDYTKPRIGFGENGKGVKLEGEEAKISAQQVEGSPFMSVIARSLKDPRSVACKNIYYNIEELQTASVIIVFTNEPFSSLVRTVHSIINRSPKNLLKEIILVDDFSSNTDLHLKLENHLSRFRGFVRLIRAKKRLGLIRARLTGARAARADVVIFIDAHCEAGDGWLEPLLDRITENPTAVVCPVIDSISADNLEYQGGSAGGVGGFWWSLHYKMEAISESEKQRRKNPDIDYLRSPTMAGGLFAANRHYFFEIGGYDEGMEIWGGENLEISFRVWMCGGSIEIIPCSHVGHIFRAGHPYNMTSTLGEPDVHGFNSKRLADVWMDDYKRMFYRHRTNLEFADAGDLTERHNLRKRLNCKSFKWYLDNITPYMFIPDENVKAYGTLKNLQTGLCLDTLQRNENKGTVILGIFSCQGGKGSEAQFYSLSKDDELRRETTCVDVQGTQEHKAVLRDCSTVNRSKFKVEDKRFVHTRTGLCLDGTGLESGSDLFFAPCNASNMAQQWVFEKYLEHV</sequence>
<evidence type="ECO:0000256" key="10">
    <source>
        <dbReference type="ARBA" id="ARBA00022968"/>
    </source>
</evidence>
<evidence type="ECO:0000256" key="17">
    <source>
        <dbReference type="RuleBase" id="RU361242"/>
    </source>
</evidence>
<comment type="subcellular location">
    <subcellularLocation>
        <location evidence="2 17">Golgi apparatus membrane</location>
        <topology evidence="2 17">Single-pass type II membrane protein</topology>
    </subcellularLocation>
</comment>
<dbReference type="Proteomes" id="UP000887578">
    <property type="component" value="Unplaced"/>
</dbReference>
<keyword evidence="12 17" id="KW-0333">Golgi apparatus</keyword>
<dbReference type="Pfam" id="PF00652">
    <property type="entry name" value="Ricin_B_lectin"/>
    <property type="match status" value="1"/>
</dbReference>
<evidence type="ECO:0000256" key="14">
    <source>
        <dbReference type="ARBA" id="ARBA00023157"/>
    </source>
</evidence>
<keyword evidence="11" id="KW-1133">Transmembrane helix</keyword>
<comment type="pathway">
    <text evidence="3 17">Protein modification; protein glycosylation.</text>
</comment>
<dbReference type="SUPFAM" id="SSF53448">
    <property type="entry name" value="Nucleotide-diphospho-sugar transferases"/>
    <property type="match status" value="1"/>
</dbReference>
<keyword evidence="7" id="KW-0812">Transmembrane</keyword>
<feature type="domain" description="Ricin B lectin" evidence="18">
    <location>
        <begin position="416"/>
        <end position="542"/>
    </location>
</feature>
<dbReference type="GO" id="GO:0030246">
    <property type="term" value="F:carbohydrate binding"/>
    <property type="evidence" value="ECO:0007669"/>
    <property type="project" value="UniProtKB-KW"/>
</dbReference>
<dbReference type="GO" id="GO:0004653">
    <property type="term" value="F:polypeptide N-acetylgalactosaminyltransferase activity"/>
    <property type="evidence" value="ECO:0007669"/>
    <property type="project" value="UniProtKB-ARBA"/>
</dbReference>
<dbReference type="FunFam" id="3.90.550.10:FF:000021">
    <property type="entry name" value="Polypeptide N-acetylgalactosaminyltransferase"/>
    <property type="match status" value="1"/>
</dbReference>
<dbReference type="InterPro" id="IPR001173">
    <property type="entry name" value="Glyco_trans_2-like"/>
</dbReference>
<dbReference type="GO" id="GO:0046872">
    <property type="term" value="F:metal ion binding"/>
    <property type="evidence" value="ECO:0007669"/>
    <property type="project" value="UniProtKB-KW"/>
</dbReference>
<dbReference type="GO" id="GO:0006493">
    <property type="term" value="P:protein O-linked glycosylation"/>
    <property type="evidence" value="ECO:0007669"/>
    <property type="project" value="TreeGrafter"/>
</dbReference>
<evidence type="ECO:0000256" key="1">
    <source>
        <dbReference type="ARBA" id="ARBA00001936"/>
    </source>
</evidence>
<keyword evidence="8" id="KW-0479">Metal-binding</keyword>
<keyword evidence="13" id="KW-0472">Membrane</keyword>
<keyword evidence="6 17" id="KW-0808">Transferase</keyword>
<dbReference type="SUPFAM" id="SSF50370">
    <property type="entry name" value="Ricin B-like lectins"/>
    <property type="match status" value="1"/>
</dbReference>
<dbReference type="InterPro" id="IPR000772">
    <property type="entry name" value="Ricin_B_lectin"/>
</dbReference>
<keyword evidence="19" id="KW-1185">Reference proteome</keyword>
<evidence type="ECO:0000256" key="13">
    <source>
        <dbReference type="ARBA" id="ARBA00023136"/>
    </source>
</evidence>
<evidence type="ECO:0000313" key="20">
    <source>
        <dbReference type="WBParaSite" id="PDA_v2.g29860.t1"/>
    </source>
</evidence>
<evidence type="ECO:0000256" key="2">
    <source>
        <dbReference type="ARBA" id="ARBA00004323"/>
    </source>
</evidence>
<proteinExistence type="inferred from homology"/>
<dbReference type="AlphaFoldDB" id="A0A914QJQ0"/>
<dbReference type="EC" id="2.4.1.-" evidence="17"/>
<dbReference type="Gene3D" id="2.80.10.50">
    <property type="match status" value="1"/>
</dbReference>
<keyword evidence="14 17" id="KW-1015">Disulfide bond</keyword>
<dbReference type="GO" id="GO:0000139">
    <property type="term" value="C:Golgi membrane"/>
    <property type="evidence" value="ECO:0007669"/>
    <property type="project" value="UniProtKB-SubCell"/>
</dbReference>
<keyword evidence="10" id="KW-0735">Signal-anchor</keyword>
<name>A0A914QJQ0_9BILA</name>
<dbReference type="WBParaSite" id="PDA_v2.g29860.t1">
    <property type="protein sequence ID" value="PDA_v2.g29860.t1"/>
    <property type="gene ID" value="PDA_v2.g29860"/>
</dbReference>
<keyword evidence="5 17" id="KW-0328">Glycosyltransferase</keyword>
<keyword evidence="15" id="KW-0325">Glycoprotein</keyword>
<evidence type="ECO:0000259" key="18">
    <source>
        <dbReference type="SMART" id="SM00458"/>
    </source>
</evidence>
<evidence type="ECO:0000256" key="8">
    <source>
        <dbReference type="ARBA" id="ARBA00022723"/>
    </source>
</evidence>
<dbReference type="PROSITE" id="PS50231">
    <property type="entry name" value="RICIN_B_LECTIN"/>
    <property type="match status" value="1"/>
</dbReference>
<comment type="similarity">
    <text evidence="4 17">Belongs to the glycosyltransferase 2 family. GalNAc-T subfamily.</text>
</comment>
<dbReference type="Gene3D" id="3.90.550.10">
    <property type="entry name" value="Spore Coat Polysaccharide Biosynthesis Protein SpsA, Chain A"/>
    <property type="match status" value="1"/>
</dbReference>
<evidence type="ECO:0000256" key="6">
    <source>
        <dbReference type="ARBA" id="ARBA00022679"/>
    </source>
</evidence>
<evidence type="ECO:0000256" key="16">
    <source>
        <dbReference type="ARBA" id="ARBA00023211"/>
    </source>
</evidence>
<dbReference type="PANTHER" id="PTHR11675">
    <property type="entry name" value="N-ACETYLGALACTOSAMINYLTRANSFERASE"/>
    <property type="match status" value="1"/>
</dbReference>
<keyword evidence="9 17" id="KW-0430">Lectin</keyword>
<reference evidence="20" key="1">
    <citation type="submission" date="2022-11" db="UniProtKB">
        <authorList>
            <consortium name="WormBaseParasite"/>
        </authorList>
    </citation>
    <scope>IDENTIFICATION</scope>
</reference>
<protein>
    <recommendedName>
        <fullName evidence="17">Polypeptide N-acetylgalactosaminyltransferase</fullName>
        <ecNumber evidence="17">2.4.1.-</ecNumber>
    </recommendedName>
    <alternativeName>
        <fullName evidence="17">Protein-UDP acetylgalactosaminyltransferase</fullName>
    </alternativeName>
</protein>
<organism evidence="19 20">
    <name type="scientific">Panagrolaimus davidi</name>
    <dbReference type="NCBI Taxonomy" id="227884"/>
    <lineage>
        <taxon>Eukaryota</taxon>
        <taxon>Metazoa</taxon>
        <taxon>Ecdysozoa</taxon>
        <taxon>Nematoda</taxon>
        <taxon>Chromadorea</taxon>
        <taxon>Rhabditida</taxon>
        <taxon>Tylenchina</taxon>
        <taxon>Panagrolaimomorpha</taxon>
        <taxon>Panagrolaimoidea</taxon>
        <taxon>Panagrolaimidae</taxon>
        <taxon>Panagrolaimus</taxon>
    </lineage>
</organism>
<evidence type="ECO:0000256" key="7">
    <source>
        <dbReference type="ARBA" id="ARBA00022692"/>
    </source>
</evidence>
<dbReference type="InterPro" id="IPR045885">
    <property type="entry name" value="GalNAc-T"/>
</dbReference>
<evidence type="ECO:0000256" key="4">
    <source>
        <dbReference type="ARBA" id="ARBA00005680"/>
    </source>
</evidence>
<dbReference type="SMART" id="SM00458">
    <property type="entry name" value="RICIN"/>
    <property type="match status" value="1"/>
</dbReference>